<evidence type="ECO:0000259" key="3">
    <source>
        <dbReference type="PROSITE" id="PS50977"/>
    </source>
</evidence>
<dbReference type="RefSeq" id="WP_394837952.1">
    <property type="nucleotide sequence ID" value="NZ_CP089929.1"/>
</dbReference>
<reference evidence="4" key="1">
    <citation type="submission" date="2021-12" db="EMBL/GenBank/DDBJ databases">
        <title>Discovery of the Pendulisporaceae a myxobacterial family with distinct sporulation behavior and unique specialized metabolism.</title>
        <authorList>
            <person name="Garcia R."/>
            <person name="Popoff A."/>
            <person name="Bader C.D."/>
            <person name="Loehr J."/>
            <person name="Walesch S."/>
            <person name="Walt C."/>
            <person name="Boldt J."/>
            <person name="Bunk B."/>
            <person name="Haeckl F.J.F.P.J."/>
            <person name="Gunesch A.P."/>
            <person name="Birkelbach J."/>
            <person name="Nuebel U."/>
            <person name="Pietschmann T."/>
            <person name="Bach T."/>
            <person name="Mueller R."/>
        </authorList>
    </citation>
    <scope>NUCLEOTIDE SEQUENCE</scope>
    <source>
        <strain evidence="4">MSr11367</strain>
    </source>
</reference>
<dbReference type="InterPro" id="IPR009057">
    <property type="entry name" value="Homeodomain-like_sf"/>
</dbReference>
<gene>
    <name evidence="4" type="ORF">LVJ94_13655</name>
</gene>
<feature type="domain" description="HTH tetR-type" evidence="3">
    <location>
        <begin position="5"/>
        <end position="65"/>
    </location>
</feature>
<keyword evidence="1 2" id="KW-0238">DNA-binding</keyword>
<organism evidence="4 5">
    <name type="scientific">Pendulispora rubella</name>
    <dbReference type="NCBI Taxonomy" id="2741070"/>
    <lineage>
        <taxon>Bacteria</taxon>
        <taxon>Pseudomonadati</taxon>
        <taxon>Myxococcota</taxon>
        <taxon>Myxococcia</taxon>
        <taxon>Myxococcales</taxon>
        <taxon>Sorangiineae</taxon>
        <taxon>Pendulisporaceae</taxon>
        <taxon>Pendulispora</taxon>
    </lineage>
</organism>
<sequence>MPPGRDRRSEILDAALACFVERGIGATTIADIRERAGATTGSVYHFFASKDAILGALYVDRLVRYQRDLALRVKRYRTARTFIRGIVEHYLEWVDADPPSARFLFDARRTEAIAAVEADIVRANSESFAMVRELARGFVAKGELEKLPMDVFTALIIGPAASYARQWLEGQSKTEMVRARVLLADAAWASVRKRTTEESE</sequence>
<dbReference type="InterPro" id="IPR036271">
    <property type="entry name" value="Tet_transcr_reg_TetR-rel_C_sf"/>
</dbReference>
<accession>A0ABZ2LHL8</accession>
<dbReference type="EMBL" id="CP089983">
    <property type="protein sequence ID" value="WXB08277.1"/>
    <property type="molecule type" value="Genomic_DNA"/>
</dbReference>
<evidence type="ECO:0000313" key="4">
    <source>
        <dbReference type="EMBL" id="WXB08277.1"/>
    </source>
</evidence>
<dbReference type="Pfam" id="PF00440">
    <property type="entry name" value="TetR_N"/>
    <property type="match status" value="1"/>
</dbReference>
<dbReference type="PROSITE" id="PS50977">
    <property type="entry name" value="HTH_TETR_2"/>
    <property type="match status" value="1"/>
</dbReference>
<feature type="DNA-binding region" description="H-T-H motif" evidence="2">
    <location>
        <begin position="28"/>
        <end position="47"/>
    </location>
</feature>
<dbReference type="PROSITE" id="PS01081">
    <property type="entry name" value="HTH_TETR_1"/>
    <property type="match status" value="1"/>
</dbReference>
<dbReference type="PANTHER" id="PTHR30055:SF187">
    <property type="entry name" value="TRANSCRIPTIONAL REGULATORY PROTEIN"/>
    <property type="match status" value="1"/>
</dbReference>
<dbReference type="Proteomes" id="UP001374803">
    <property type="component" value="Chromosome"/>
</dbReference>
<dbReference type="SUPFAM" id="SSF48498">
    <property type="entry name" value="Tetracyclin repressor-like, C-terminal domain"/>
    <property type="match status" value="1"/>
</dbReference>
<dbReference type="InterPro" id="IPR001647">
    <property type="entry name" value="HTH_TetR"/>
</dbReference>
<evidence type="ECO:0000256" key="2">
    <source>
        <dbReference type="PROSITE-ProRule" id="PRU00335"/>
    </source>
</evidence>
<dbReference type="PANTHER" id="PTHR30055">
    <property type="entry name" value="HTH-TYPE TRANSCRIPTIONAL REGULATOR RUTR"/>
    <property type="match status" value="1"/>
</dbReference>
<proteinExistence type="predicted"/>
<name>A0ABZ2LHL8_9BACT</name>
<dbReference type="Gene3D" id="1.10.357.10">
    <property type="entry name" value="Tetracycline Repressor, domain 2"/>
    <property type="match status" value="1"/>
</dbReference>
<dbReference type="PRINTS" id="PR00455">
    <property type="entry name" value="HTHTETR"/>
</dbReference>
<evidence type="ECO:0000313" key="5">
    <source>
        <dbReference type="Proteomes" id="UP001374803"/>
    </source>
</evidence>
<keyword evidence="5" id="KW-1185">Reference proteome</keyword>
<dbReference type="InterPro" id="IPR023772">
    <property type="entry name" value="DNA-bd_HTH_TetR-type_CS"/>
</dbReference>
<dbReference type="InterPro" id="IPR050109">
    <property type="entry name" value="HTH-type_TetR-like_transc_reg"/>
</dbReference>
<evidence type="ECO:0000256" key="1">
    <source>
        <dbReference type="ARBA" id="ARBA00023125"/>
    </source>
</evidence>
<dbReference type="SUPFAM" id="SSF46689">
    <property type="entry name" value="Homeodomain-like"/>
    <property type="match status" value="1"/>
</dbReference>
<protein>
    <submittedName>
        <fullName evidence="4">TetR/AcrR family transcriptional regulator</fullName>
    </submittedName>
</protein>